<feature type="domain" description="CheW-like" evidence="1">
    <location>
        <begin position="8"/>
        <end position="148"/>
    </location>
</feature>
<dbReference type="GO" id="GO:0005829">
    <property type="term" value="C:cytosol"/>
    <property type="evidence" value="ECO:0007669"/>
    <property type="project" value="TreeGrafter"/>
</dbReference>
<name>Q8CXH0_OCEIH</name>
<accession>Q8CXH0</accession>
<evidence type="ECO:0000259" key="1">
    <source>
        <dbReference type="PROSITE" id="PS50851"/>
    </source>
</evidence>
<sequence>MVQEMIKSQKMIVFDLEGGEYALPVEWIGSIESMMPITRIPHKEDYVKGVINLRGVVIPVIDLRLRLERTKTDINEDKRIIISRVGDQEVGLIVDEANDVIDIPENIIEDAPEVIDSVKPEYISGVAKVDERLLILLDMHHILSLNSEDSTWMEEEDE</sequence>
<gene>
    <name evidence="2" type="ordered locus">OB1579</name>
</gene>
<dbReference type="GO" id="GO:0007165">
    <property type="term" value="P:signal transduction"/>
    <property type="evidence" value="ECO:0007669"/>
    <property type="project" value="InterPro"/>
</dbReference>
<dbReference type="Proteomes" id="UP000000822">
    <property type="component" value="Chromosome"/>
</dbReference>
<keyword evidence="3" id="KW-1185">Reference proteome</keyword>
<dbReference type="SUPFAM" id="SSF50341">
    <property type="entry name" value="CheW-like"/>
    <property type="match status" value="1"/>
</dbReference>
<organism evidence="2 3">
    <name type="scientific">Oceanobacillus iheyensis (strain DSM 14371 / CIP 107618 / JCM 11309 / KCTC 3954 / HTE831)</name>
    <dbReference type="NCBI Taxonomy" id="221109"/>
    <lineage>
        <taxon>Bacteria</taxon>
        <taxon>Bacillati</taxon>
        <taxon>Bacillota</taxon>
        <taxon>Bacilli</taxon>
        <taxon>Bacillales</taxon>
        <taxon>Bacillaceae</taxon>
        <taxon>Oceanobacillus</taxon>
    </lineage>
</organism>
<reference evidence="2 3" key="2">
    <citation type="journal article" date="2002" name="Nucleic Acids Res.">
        <title>Genome sequence of Oceanobacillus iheyensis isolated from the Iheya Ridge and its unexpected adaptive capabilities to extreme environments.</title>
        <authorList>
            <person name="Takami H."/>
            <person name="Takaki Y."/>
            <person name="Uchiyama I."/>
        </authorList>
    </citation>
    <scope>NUCLEOTIDE SEQUENCE [LARGE SCALE GENOMIC DNA]</scope>
    <source>
        <strain evidence="3">DSM 14371 / CIP 107618 / JCM 11309 / KCTC 3954 / HTE831</strain>
    </source>
</reference>
<dbReference type="InterPro" id="IPR002545">
    <property type="entry name" value="CheW-lke_dom"/>
</dbReference>
<dbReference type="Gene3D" id="2.40.50.180">
    <property type="entry name" value="CheA-289, Domain 4"/>
    <property type="match status" value="1"/>
</dbReference>
<dbReference type="KEGG" id="oih:OB1579"/>
<dbReference type="HOGENOM" id="CLU_048995_3_0_9"/>
<dbReference type="PhylomeDB" id="Q8CXH0"/>
<dbReference type="AlphaFoldDB" id="Q8CXH0"/>
<dbReference type="RefSeq" id="WP_011065979.1">
    <property type="nucleotide sequence ID" value="NC_004193.1"/>
</dbReference>
<dbReference type="InterPro" id="IPR039315">
    <property type="entry name" value="CheW"/>
</dbReference>
<dbReference type="STRING" id="221109.gene:10733819"/>
<dbReference type="Pfam" id="PF01584">
    <property type="entry name" value="CheW"/>
    <property type="match status" value="1"/>
</dbReference>
<reference evidence="2 3" key="1">
    <citation type="journal article" date="2001" name="FEMS Microbiol. Lett.">
        <title>Oceanobacillus iheyensis gen. nov., sp. nov., a deep-sea extremely halotolerant and alkaliphilic species isolated from a depth of 1050 m on the Iheya Ridge.</title>
        <authorList>
            <person name="Lu J."/>
            <person name="Nogi Y."/>
            <person name="Takami H."/>
        </authorList>
    </citation>
    <scope>NUCLEOTIDE SEQUENCE [LARGE SCALE GENOMIC DNA]</scope>
    <source>
        <strain evidence="3">DSM 14371 / CIP 107618 / JCM 11309 / KCTC 3954 / HTE831</strain>
    </source>
</reference>
<dbReference type="PANTHER" id="PTHR22617">
    <property type="entry name" value="CHEMOTAXIS SENSOR HISTIDINE KINASE-RELATED"/>
    <property type="match status" value="1"/>
</dbReference>
<dbReference type="eggNOG" id="COG0835">
    <property type="taxonomic scope" value="Bacteria"/>
</dbReference>
<dbReference type="InterPro" id="IPR036061">
    <property type="entry name" value="CheW-like_dom_sf"/>
</dbReference>
<protein>
    <submittedName>
        <fullName evidence="2">Chemotaxis protein (Modulation of CheA activity in response to attractants)</fullName>
    </submittedName>
</protein>
<evidence type="ECO:0000313" key="3">
    <source>
        <dbReference type="Proteomes" id="UP000000822"/>
    </source>
</evidence>
<dbReference type="GO" id="GO:0006935">
    <property type="term" value="P:chemotaxis"/>
    <property type="evidence" value="ECO:0007669"/>
    <property type="project" value="InterPro"/>
</dbReference>
<dbReference type="Gene3D" id="2.30.30.40">
    <property type="entry name" value="SH3 Domains"/>
    <property type="match status" value="1"/>
</dbReference>
<evidence type="ECO:0000313" key="2">
    <source>
        <dbReference type="EMBL" id="BAC13535.1"/>
    </source>
</evidence>
<proteinExistence type="predicted"/>
<dbReference type="SMART" id="SM00260">
    <property type="entry name" value="CheW"/>
    <property type="match status" value="1"/>
</dbReference>
<dbReference type="PROSITE" id="PS50851">
    <property type="entry name" value="CHEW"/>
    <property type="match status" value="1"/>
</dbReference>
<dbReference type="OrthoDB" id="9794382at2"/>
<dbReference type="EMBL" id="BA000028">
    <property type="protein sequence ID" value="BAC13535.1"/>
    <property type="molecule type" value="Genomic_DNA"/>
</dbReference>
<dbReference type="PANTHER" id="PTHR22617:SF23">
    <property type="entry name" value="CHEMOTAXIS PROTEIN CHEW"/>
    <property type="match status" value="1"/>
</dbReference>